<gene>
    <name evidence="2" type="ORF">LTRI10_LOCUS45946</name>
</gene>
<dbReference type="AlphaFoldDB" id="A0AAV2G6E1"/>
<reference evidence="2 3" key="1">
    <citation type="submission" date="2024-04" db="EMBL/GenBank/DDBJ databases">
        <authorList>
            <person name="Fracassetti M."/>
        </authorList>
    </citation>
    <scope>NUCLEOTIDE SEQUENCE [LARGE SCALE GENOMIC DNA]</scope>
</reference>
<evidence type="ECO:0000313" key="2">
    <source>
        <dbReference type="EMBL" id="CAL1406206.1"/>
    </source>
</evidence>
<protein>
    <submittedName>
        <fullName evidence="2">Uncharacterized protein</fullName>
    </submittedName>
</protein>
<accession>A0AAV2G6E1</accession>
<proteinExistence type="predicted"/>
<feature type="compositionally biased region" description="Basic and acidic residues" evidence="1">
    <location>
        <begin position="69"/>
        <end position="87"/>
    </location>
</feature>
<name>A0AAV2G6E1_9ROSI</name>
<keyword evidence="3" id="KW-1185">Reference proteome</keyword>
<dbReference type="Proteomes" id="UP001497516">
    <property type="component" value="Chromosome 8"/>
</dbReference>
<evidence type="ECO:0000313" key="3">
    <source>
        <dbReference type="Proteomes" id="UP001497516"/>
    </source>
</evidence>
<organism evidence="2 3">
    <name type="scientific">Linum trigynum</name>
    <dbReference type="NCBI Taxonomy" id="586398"/>
    <lineage>
        <taxon>Eukaryota</taxon>
        <taxon>Viridiplantae</taxon>
        <taxon>Streptophyta</taxon>
        <taxon>Embryophyta</taxon>
        <taxon>Tracheophyta</taxon>
        <taxon>Spermatophyta</taxon>
        <taxon>Magnoliopsida</taxon>
        <taxon>eudicotyledons</taxon>
        <taxon>Gunneridae</taxon>
        <taxon>Pentapetalae</taxon>
        <taxon>rosids</taxon>
        <taxon>fabids</taxon>
        <taxon>Malpighiales</taxon>
        <taxon>Linaceae</taxon>
        <taxon>Linum</taxon>
    </lineage>
</organism>
<sequence length="100" mass="11312">MCFSTLAHDLLDLTELEVGRIAEDQSQSKTIGTTTALQLYQPIRRGRQSEATYSQYLALFLLSQIYKTDKGNQKAKRGSEKNLEKKLPRARGSQEHALNL</sequence>
<feature type="region of interest" description="Disordered" evidence="1">
    <location>
        <begin position="69"/>
        <end position="100"/>
    </location>
</feature>
<evidence type="ECO:0000256" key="1">
    <source>
        <dbReference type="SAM" id="MobiDB-lite"/>
    </source>
</evidence>
<dbReference type="EMBL" id="OZ034821">
    <property type="protein sequence ID" value="CAL1406206.1"/>
    <property type="molecule type" value="Genomic_DNA"/>
</dbReference>